<accession>A0A0N4XWF6</accession>
<dbReference type="UniPathway" id="UPA00896">
    <property type="reaction ID" value="UER00863"/>
</dbReference>
<feature type="domain" description="Pyruvate carboxyltransferase" evidence="7">
    <location>
        <begin position="24"/>
        <end position="292"/>
    </location>
</feature>
<gene>
    <name evidence="8" type="ORF">NBR_LOCUS7222</name>
</gene>
<dbReference type="CDD" id="cd07938">
    <property type="entry name" value="DRE_TIM_HMGL"/>
    <property type="match status" value="1"/>
</dbReference>
<protein>
    <recommendedName>
        <fullName evidence="3">hydroxymethylglutaryl-CoA lyase</fullName>
        <ecNumber evidence="3">4.1.3.4</ecNumber>
    </recommendedName>
</protein>
<dbReference type="Proteomes" id="UP000271162">
    <property type="component" value="Unassembled WGS sequence"/>
</dbReference>
<dbReference type="GO" id="GO:0006552">
    <property type="term" value="P:L-leucine catabolic process"/>
    <property type="evidence" value="ECO:0007669"/>
    <property type="project" value="TreeGrafter"/>
</dbReference>
<evidence type="ECO:0000256" key="3">
    <source>
        <dbReference type="ARBA" id="ARBA00012910"/>
    </source>
</evidence>
<dbReference type="InterPro" id="IPR013785">
    <property type="entry name" value="Aldolase_TIM"/>
</dbReference>
<evidence type="ECO:0000256" key="1">
    <source>
        <dbReference type="ARBA" id="ARBA00005143"/>
    </source>
</evidence>
<dbReference type="NCBIfam" id="NF004283">
    <property type="entry name" value="PRK05692.1"/>
    <property type="match status" value="1"/>
</dbReference>
<dbReference type="Pfam" id="PF00682">
    <property type="entry name" value="HMGL-like"/>
    <property type="match status" value="1"/>
</dbReference>
<evidence type="ECO:0000256" key="6">
    <source>
        <dbReference type="ARBA" id="ARBA00049877"/>
    </source>
</evidence>
<keyword evidence="4" id="KW-0479">Metal-binding</keyword>
<comment type="catalytic activity">
    <reaction evidence="6">
        <text>(3S)-3-hydroxy-3-methylglutaryl-CoA = acetoacetate + acetyl-CoA</text>
        <dbReference type="Rhea" id="RHEA:24404"/>
        <dbReference type="ChEBI" id="CHEBI:13705"/>
        <dbReference type="ChEBI" id="CHEBI:43074"/>
        <dbReference type="ChEBI" id="CHEBI:57288"/>
        <dbReference type="EC" id="4.1.3.4"/>
    </reaction>
</comment>
<dbReference type="GO" id="GO:0046951">
    <property type="term" value="P:ketone body biosynthetic process"/>
    <property type="evidence" value="ECO:0007669"/>
    <property type="project" value="TreeGrafter"/>
</dbReference>
<dbReference type="OMA" id="VATAWDC"/>
<keyword evidence="5" id="KW-0456">Lyase</keyword>
<reference evidence="10" key="1">
    <citation type="submission" date="2017-02" db="UniProtKB">
        <authorList>
            <consortium name="WormBaseParasite"/>
        </authorList>
    </citation>
    <scope>IDENTIFICATION</scope>
</reference>
<dbReference type="GO" id="GO:0004419">
    <property type="term" value="F:hydroxymethylglutaryl-CoA lyase activity"/>
    <property type="evidence" value="ECO:0007669"/>
    <property type="project" value="UniProtKB-EC"/>
</dbReference>
<evidence type="ECO:0000259" key="7">
    <source>
        <dbReference type="PROSITE" id="PS50991"/>
    </source>
</evidence>
<comment type="pathway">
    <text evidence="1">Metabolic intermediate metabolism; (S)-3-hydroxy-3-methylglutaryl-CoA degradation; acetoacetate from (S)-3-hydroxy-3-methylglutaryl-CoA: step 1/1.</text>
</comment>
<keyword evidence="9" id="KW-1185">Reference proteome</keyword>
<dbReference type="SUPFAM" id="SSF51569">
    <property type="entry name" value="Aldolase"/>
    <property type="match status" value="1"/>
</dbReference>
<evidence type="ECO:0000256" key="4">
    <source>
        <dbReference type="ARBA" id="ARBA00022723"/>
    </source>
</evidence>
<dbReference type="InterPro" id="IPR000891">
    <property type="entry name" value="PYR_CT"/>
</dbReference>
<reference evidence="8 9" key="2">
    <citation type="submission" date="2018-11" db="EMBL/GenBank/DDBJ databases">
        <authorList>
            <consortium name="Pathogen Informatics"/>
        </authorList>
    </citation>
    <scope>NUCLEOTIDE SEQUENCE [LARGE SCALE GENOMIC DNA]</scope>
</reference>
<dbReference type="WBParaSite" id="NBR_0000722101-mRNA-1">
    <property type="protein sequence ID" value="NBR_0000722101-mRNA-1"/>
    <property type="gene ID" value="NBR_0000722101"/>
</dbReference>
<evidence type="ECO:0000313" key="10">
    <source>
        <dbReference type="WBParaSite" id="NBR_0000722101-mRNA-1"/>
    </source>
</evidence>
<dbReference type="InterPro" id="IPR043594">
    <property type="entry name" value="HMGL"/>
</dbReference>
<evidence type="ECO:0000313" key="9">
    <source>
        <dbReference type="Proteomes" id="UP000271162"/>
    </source>
</evidence>
<evidence type="ECO:0000256" key="5">
    <source>
        <dbReference type="ARBA" id="ARBA00023239"/>
    </source>
</evidence>
<sequence>MRIAPSILTRNLATVGAKFQKQPFKVVEVGARDGLQNEKKIVSVENKVALIDKLSSCGLKSVEATSFVSPKWVPQMADHQEVIEKITKFPGVSYPVLVPNLAGLKNVLKNGHVKEIAVFGAASDSFSMKNVNSNVNDSLKKLQDVTKAALQEGLKVRGYVSCVIGCPYEGKIDSNVVAKVTDTLLNAGCYEVSLGDTIGVGSAGSVSRMLDTVLKTAPADKLAVHFHDTYGQALANVVVAIEKGIRVADSSIAGLGGCPYAKGASGNVATEDLVYMLHDLGFDTGVELDKLIETSMWICSIMDRPNASRVATALLAKRATG</sequence>
<organism evidence="10">
    <name type="scientific">Nippostrongylus brasiliensis</name>
    <name type="common">Rat hookworm</name>
    <dbReference type="NCBI Taxonomy" id="27835"/>
    <lineage>
        <taxon>Eukaryota</taxon>
        <taxon>Metazoa</taxon>
        <taxon>Ecdysozoa</taxon>
        <taxon>Nematoda</taxon>
        <taxon>Chromadorea</taxon>
        <taxon>Rhabditida</taxon>
        <taxon>Rhabditina</taxon>
        <taxon>Rhabditomorpha</taxon>
        <taxon>Strongyloidea</taxon>
        <taxon>Heligmosomidae</taxon>
        <taxon>Nippostrongylus</taxon>
    </lineage>
</organism>
<dbReference type="EMBL" id="UYSL01019869">
    <property type="protein sequence ID" value="VDL70811.1"/>
    <property type="molecule type" value="Genomic_DNA"/>
</dbReference>
<dbReference type="PANTHER" id="PTHR42738">
    <property type="entry name" value="HYDROXYMETHYLGLUTARYL-COA LYASE"/>
    <property type="match status" value="1"/>
</dbReference>
<dbReference type="PANTHER" id="PTHR42738:SF7">
    <property type="entry name" value="HYDROXYMETHYLGLUTARYL-COA LYASE"/>
    <property type="match status" value="1"/>
</dbReference>
<dbReference type="FunFam" id="3.20.20.70:FF:000201">
    <property type="entry name" value="Hydroxymethylglutaryl-CoA lyase"/>
    <property type="match status" value="1"/>
</dbReference>
<dbReference type="GO" id="GO:0046872">
    <property type="term" value="F:metal ion binding"/>
    <property type="evidence" value="ECO:0007669"/>
    <property type="project" value="UniProtKB-KW"/>
</dbReference>
<dbReference type="EC" id="4.1.3.4" evidence="3"/>
<proteinExistence type="inferred from homology"/>
<dbReference type="Gene3D" id="3.20.20.70">
    <property type="entry name" value="Aldolase class I"/>
    <property type="match status" value="1"/>
</dbReference>
<dbReference type="STRING" id="27835.A0A0N4XWF6"/>
<name>A0A0N4XWF6_NIPBR</name>
<evidence type="ECO:0000256" key="2">
    <source>
        <dbReference type="ARBA" id="ARBA00009405"/>
    </source>
</evidence>
<dbReference type="PROSITE" id="PS50991">
    <property type="entry name" value="PYR_CT"/>
    <property type="match status" value="1"/>
</dbReference>
<dbReference type="AlphaFoldDB" id="A0A0N4XWF6"/>
<comment type="similarity">
    <text evidence="2">Belongs to the HMG-CoA lyase family.</text>
</comment>
<evidence type="ECO:0000313" key="8">
    <source>
        <dbReference type="EMBL" id="VDL70811.1"/>
    </source>
</evidence>